<accession>A0ABQ7H2G5</accession>
<evidence type="ECO:0000256" key="2">
    <source>
        <dbReference type="ARBA" id="ARBA00043974"/>
    </source>
</evidence>
<protein>
    <submittedName>
        <fullName evidence="3">Proteasome maturation factor UMP1</fullName>
    </submittedName>
</protein>
<dbReference type="Pfam" id="PF05348">
    <property type="entry name" value="UMP1"/>
    <property type="match status" value="1"/>
</dbReference>
<proteinExistence type="inferred from homology"/>
<keyword evidence="3" id="KW-0647">Proteasome</keyword>
<dbReference type="GO" id="GO:0000502">
    <property type="term" value="C:proteasome complex"/>
    <property type="evidence" value="ECO:0007669"/>
    <property type="project" value="UniProtKB-KW"/>
</dbReference>
<dbReference type="Proteomes" id="UP000815325">
    <property type="component" value="Unassembled WGS sequence"/>
</dbReference>
<keyword evidence="4" id="KW-1185">Reference proteome</keyword>
<name>A0ABQ7H2G5_DUNSA</name>
<comment type="caution">
    <text evidence="3">The sequence shown here is derived from an EMBL/GenBank/DDBJ whole genome shotgun (WGS) entry which is preliminary data.</text>
</comment>
<reference evidence="3" key="1">
    <citation type="submission" date="2017-08" db="EMBL/GenBank/DDBJ databases">
        <authorList>
            <person name="Polle J.E."/>
            <person name="Barry K."/>
            <person name="Cushman J."/>
            <person name="Schmutz J."/>
            <person name="Tran D."/>
            <person name="Hathwaick L.T."/>
            <person name="Yim W.C."/>
            <person name="Jenkins J."/>
            <person name="Mckie-Krisberg Z.M."/>
            <person name="Prochnik S."/>
            <person name="Lindquist E."/>
            <person name="Dockter R.B."/>
            <person name="Adam C."/>
            <person name="Molina H."/>
            <person name="Bunkerborg J."/>
            <person name="Jin E."/>
            <person name="Buchheim M."/>
            <person name="Magnuson J."/>
        </authorList>
    </citation>
    <scope>NUCLEOTIDE SEQUENCE</scope>
    <source>
        <strain evidence="3">CCAP 19/18</strain>
    </source>
</reference>
<sequence>MANSLPYQVVSHDTLRQGLPSLKGDAMLKHPVELIQQESKKQASVSQTQMLTNLYGSAVPAKMSIESQILGSFQRLPGLHSSKLGLESLTGTLDEFGFESYLGLPENCPDAPPDLHSQMEQRLHLGGKPVARGL</sequence>
<dbReference type="PANTHER" id="PTHR12828">
    <property type="entry name" value="PROTEASOME MATURATION PROTEIN UMP1"/>
    <property type="match status" value="1"/>
</dbReference>
<dbReference type="EMBL" id="MU069496">
    <property type="protein sequence ID" value="KAF5841054.1"/>
    <property type="molecule type" value="Genomic_DNA"/>
</dbReference>
<evidence type="ECO:0000313" key="4">
    <source>
        <dbReference type="Proteomes" id="UP000815325"/>
    </source>
</evidence>
<dbReference type="PANTHER" id="PTHR12828:SF3">
    <property type="entry name" value="PROTEASOME MATURATION PROTEIN"/>
    <property type="match status" value="1"/>
</dbReference>
<evidence type="ECO:0000256" key="1">
    <source>
        <dbReference type="ARBA" id="ARBA00023186"/>
    </source>
</evidence>
<comment type="similarity">
    <text evidence="2">Belongs to the POMP/UMP1 family.</text>
</comment>
<organism evidence="3 4">
    <name type="scientific">Dunaliella salina</name>
    <name type="common">Green alga</name>
    <name type="synonym">Protococcus salinus</name>
    <dbReference type="NCBI Taxonomy" id="3046"/>
    <lineage>
        <taxon>Eukaryota</taxon>
        <taxon>Viridiplantae</taxon>
        <taxon>Chlorophyta</taxon>
        <taxon>core chlorophytes</taxon>
        <taxon>Chlorophyceae</taxon>
        <taxon>CS clade</taxon>
        <taxon>Chlamydomonadales</taxon>
        <taxon>Dunaliellaceae</taxon>
        <taxon>Dunaliella</taxon>
    </lineage>
</organism>
<evidence type="ECO:0000313" key="3">
    <source>
        <dbReference type="EMBL" id="KAF5841054.1"/>
    </source>
</evidence>
<dbReference type="InterPro" id="IPR008012">
    <property type="entry name" value="Ump1"/>
</dbReference>
<keyword evidence="1" id="KW-0143">Chaperone</keyword>
<gene>
    <name evidence="3" type="ORF">DUNSADRAFT_14612</name>
</gene>